<evidence type="ECO:0000256" key="1">
    <source>
        <dbReference type="SAM" id="MobiDB-lite"/>
    </source>
</evidence>
<gene>
    <name evidence="3" type="primary">spoIIIAG</name>
    <name evidence="3" type="ORF">ACFO4N_04315</name>
</gene>
<keyword evidence="2" id="KW-0472">Membrane</keyword>
<dbReference type="InterPro" id="IPR014195">
    <property type="entry name" value="Spore_III_AG"/>
</dbReference>
<feature type="transmembrane region" description="Helical" evidence="2">
    <location>
        <begin position="27"/>
        <end position="47"/>
    </location>
</feature>
<keyword evidence="4" id="KW-1185">Reference proteome</keyword>
<organism evidence="3 4">
    <name type="scientific">Camelliibacillus cellulosilyticus</name>
    <dbReference type="NCBI Taxonomy" id="2174486"/>
    <lineage>
        <taxon>Bacteria</taxon>
        <taxon>Bacillati</taxon>
        <taxon>Bacillota</taxon>
        <taxon>Bacilli</taxon>
        <taxon>Bacillales</taxon>
        <taxon>Sporolactobacillaceae</taxon>
        <taxon>Camelliibacillus</taxon>
    </lineage>
</organism>
<keyword evidence="2" id="KW-1133">Transmembrane helix</keyword>
<feature type="compositionally biased region" description="Polar residues" evidence="1">
    <location>
        <begin position="140"/>
        <end position="154"/>
    </location>
</feature>
<proteinExistence type="predicted"/>
<feature type="region of interest" description="Disordered" evidence="1">
    <location>
        <begin position="126"/>
        <end position="159"/>
    </location>
</feature>
<name>A0ABV9GJ81_9BACL</name>
<feature type="compositionally biased region" description="Basic and acidic residues" evidence="1">
    <location>
        <begin position="126"/>
        <end position="135"/>
    </location>
</feature>
<evidence type="ECO:0000313" key="4">
    <source>
        <dbReference type="Proteomes" id="UP001596022"/>
    </source>
</evidence>
<evidence type="ECO:0000256" key="2">
    <source>
        <dbReference type="SAM" id="Phobius"/>
    </source>
</evidence>
<dbReference type="EMBL" id="JBHSFW010000001">
    <property type="protein sequence ID" value="MFC4617953.1"/>
    <property type="molecule type" value="Genomic_DNA"/>
</dbReference>
<accession>A0ABV9GJ81</accession>
<sequence length="221" mass="24301">MSPRDLWEAFTSRFLTKKGTGQKKTTMQTLVILLLLGIGLMLLSHFYGSRTAADQAVTNDKVKPTSVAKDVATFKSHQKKSFNSMEDYATYYQERLKELLNKVMGVSNVDVMIMLDTSVQNIYEKDNKVDKKSTSEEDQNGGTRESNETTQNDNAVIIDGSGGKTPLIITEKSPIVRGVAVTADGVQNPTVKSWIIDVVSSVLDVPSYKVSVVPAKSKEDS</sequence>
<reference evidence="4" key="1">
    <citation type="journal article" date="2019" name="Int. J. Syst. Evol. Microbiol.">
        <title>The Global Catalogue of Microorganisms (GCM) 10K type strain sequencing project: providing services to taxonomists for standard genome sequencing and annotation.</title>
        <authorList>
            <consortium name="The Broad Institute Genomics Platform"/>
            <consortium name="The Broad Institute Genome Sequencing Center for Infectious Disease"/>
            <person name="Wu L."/>
            <person name="Ma J."/>
        </authorList>
    </citation>
    <scope>NUCLEOTIDE SEQUENCE [LARGE SCALE GENOMIC DNA]</scope>
    <source>
        <strain evidence="4">CGMCC 1.16306</strain>
    </source>
</reference>
<protein>
    <submittedName>
        <fullName evidence="3">Stage III sporulation protein AG</fullName>
    </submittedName>
</protein>
<keyword evidence="2" id="KW-0812">Transmembrane</keyword>
<dbReference type="NCBIfam" id="TIGR02830">
    <property type="entry name" value="spore_III_AG"/>
    <property type="match status" value="1"/>
</dbReference>
<comment type="caution">
    <text evidence="3">The sequence shown here is derived from an EMBL/GenBank/DDBJ whole genome shotgun (WGS) entry which is preliminary data.</text>
</comment>
<evidence type="ECO:0000313" key="3">
    <source>
        <dbReference type="EMBL" id="MFC4617953.1"/>
    </source>
</evidence>
<dbReference type="Proteomes" id="UP001596022">
    <property type="component" value="Unassembled WGS sequence"/>
</dbReference>